<evidence type="ECO:0000313" key="4">
    <source>
        <dbReference type="Proteomes" id="UP001310386"/>
    </source>
</evidence>
<comment type="caution">
    <text evidence="3">The sequence shown here is derived from an EMBL/GenBank/DDBJ whole genome shotgun (WGS) entry which is preliminary data.</text>
</comment>
<evidence type="ECO:0000259" key="2">
    <source>
        <dbReference type="Pfam" id="PF24157"/>
    </source>
</evidence>
<protein>
    <recommendedName>
        <fullName evidence="2">DUF7408 domain-containing protein</fullName>
    </recommendedName>
</protein>
<evidence type="ECO:0000256" key="1">
    <source>
        <dbReference type="SAM" id="Phobius"/>
    </source>
</evidence>
<accession>A0ABU5ZLY3</accession>
<feature type="transmembrane region" description="Helical" evidence="1">
    <location>
        <begin position="393"/>
        <end position="410"/>
    </location>
</feature>
<dbReference type="SUPFAM" id="SSF52317">
    <property type="entry name" value="Class I glutamine amidotransferase-like"/>
    <property type="match status" value="1"/>
</dbReference>
<organism evidence="3 4">
    <name type="scientific">Ferviditalea candida</name>
    <dbReference type="NCBI Taxonomy" id="3108399"/>
    <lineage>
        <taxon>Bacteria</taxon>
        <taxon>Bacillati</taxon>
        <taxon>Bacillota</taxon>
        <taxon>Bacilli</taxon>
        <taxon>Bacillales</taxon>
        <taxon>Paenibacillaceae</taxon>
        <taxon>Ferviditalea</taxon>
    </lineage>
</organism>
<keyword evidence="4" id="KW-1185">Reference proteome</keyword>
<keyword evidence="1" id="KW-0472">Membrane</keyword>
<gene>
    <name evidence="3" type="ORF">VF724_17970</name>
</gene>
<dbReference type="Pfam" id="PF24157">
    <property type="entry name" value="DUF7408"/>
    <property type="match status" value="1"/>
</dbReference>
<dbReference type="InterPro" id="IPR029062">
    <property type="entry name" value="Class_I_gatase-like"/>
</dbReference>
<dbReference type="InterPro" id="IPR055831">
    <property type="entry name" value="DUF7408"/>
</dbReference>
<dbReference type="Gene3D" id="3.40.50.880">
    <property type="match status" value="1"/>
</dbReference>
<dbReference type="EMBL" id="JAYJLD010000038">
    <property type="protein sequence ID" value="MEB3103525.1"/>
    <property type="molecule type" value="Genomic_DNA"/>
</dbReference>
<proteinExistence type="predicted"/>
<reference evidence="3" key="1">
    <citation type="submission" date="2023-12" db="EMBL/GenBank/DDBJ databases">
        <title>Fervidustalea candida gen. nov., sp. nov., a novel member of the family Paenibacillaceae isolated from a geothermal area.</title>
        <authorList>
            <person name="Li W.-J."/>
            <person name="Jiao J.-Y."/>
            <person name="Chen Y."/>
        </authorList>
    </citation>
    <scope>NUCLEOTIDE SEQUENCE</scope>
    <source>
        <strain evidence="3">SYSU GA230002</strain>
    </source>
</reference>
<sequence length="801" mass="88852">MGSMIVEGQNKKRWSIFFSAIFILSAFFFLPLTIHAEDKVELSALPGIGGEYKNSQLVPVQVTLTNQGDDLEGRLVLEAANGGEFGETYYQPVFLAKGATKRVTLLVPGQNLNPGTYIRFYSGDQEVTKVKIGGRSLSPDTLFVGVLAMDPDTANFLGTLPKSQFPAPARVVAMKAEDVPSFSTPLKMLDILVINNFALDSLSREQIAAIADWTKEGGFLVLAGGAQIDKSTVGLSQLLPVEVKGTAELSALNSLSKAANKPLELKRPFTVSEASVNKGTVLYRENDIPLFVSGNAGAGKVLYAAYDLTEEPLGSWAGNSELWAQMLIKVNQRPFYQKMDMISNFWPLNNAVERIPSLKLPNVLTLGVLFAVYVLIIGPLLYIILKRREKREWIWWIVPVLAFVTAYGIYQYGLVQRGTNVLVHNVAFMDLDGTGTGDLSAATAIFVPGGGDYKLRFRENSMVLPWNQMRNPYDQQKVWVSISPKQAEIEYKDVEFWSLRKAFMQKSLPDAGKLVSDLEYRHGKLVGTVKNETRFALRDVKVVNGRHVQDIPVLVPGETAQVELSFDTNIQWRPGGGPVSNTYMMLPKHLQNQREPSREQFILDMFNTPSIQVMYSKQFFPAANWSTPVMMVGWTEAPVVNVEVAGEKTKEENLTLVKAELTVKPSKDGSVFLPAGTVEPVMTESSVQANHTGDGFMIPPGNITFEFNIFRPDLQFTIEKIQIYTWSNDGTRFDKQVYNWKTGKYEPFGQAFEAGKLLAGEQISSFVSKEGKLKIQFAHSADGYHHLGLPAISVEGKVIQK</sequence>
<keyword evidence="1" id="KW-0812">Transmembrane</keyword>
<dbReference type="RefSeq" id="WP_371755652.1">
    <property type="nucleotide sequence ID" value="NZ_JAYJLD010000038.1"/>
</dbReference>
<keyword evidence="1" id="KW-1133">Transmembrane helix</keyword>
<feature type="domain" description="DUF7408" evidence="2">
    <location>
        <begin position="187"/>
        <end position="307"/>
    </location>
</feature>
<name>A0ABU5ZLY3_9BACL</name>
<feature type="transmembrane region" description="Helical" evidence="1">
    <location>
        <begin position="363"/>
        <end position="384"/>
    </location>
</feature>
<dbReference type="Proteomes" id="UP001310386">
    <property type="component" value="Unassembled WGS sequence"/>
</dbReference>
<evidence type="ECO:0000313" key="3">
    <source>
        <dbReference type="EMBL" id="MEB3103525.1"/>
    </source>
</evidence>